<dbReference type="EMBL" id="BMIH01000002">
    <property type="protein sequence ID" value="GGB25961.1"/>
    <property type="molecule type" value="Genomic_DNA"/>
</dbReference>
<feature type="domain" description="Ice-binding protein C-terminal" evidence="2">
    <location>
        <begin position="219"/>
        <end position="243"/>
    </location>
</feature>
<reference evidence="3" key="1">
    <citation type="journal article" date="2014" name="Int. J. Syst. Evol. Microbiol.">
        <title>Complete genome sequence of Corynebacterium casei LMG S-19264T (=DSM 44701T), isolated from a smear-ripened cheese.</title>
        <authorList>
            <consortium name="US DOE Joint Genome Institute (JGI-PGF)"/>
            <person name="Walter F."/>
            <person name="Albersmeier A."/>
            <person name="Kalinowski J."/>
            <person name="Ruckert C."/>
        </authorList>
    </citation>
    <scope>NUCLEOTIDE SEQUENCE</scope>
    <source>
        <strain evidence="3">CGMCC 1.15330</strain>
    </source>
</reference>
<dbReference type="AlphaFoldDB" id="A0A916T0C4"/>
<name>A0A916T0C4_9SPHN</name>
<proteinExistence type="predicted"/>
<dbReference type="Pfam" id="PF07589">
    <property type="entry name" value="PEP-CTERM"/>
    <property type="match status" value="1"/>
</dbReference>
<comment type="caution">
    <text evidence="3">The sequence shown here is derived from an EMBL/GenBank/DDBJ whole genome shotgun (WGS) entry which is preliminary data.</text>
</comment>
<evidence type="ECO:0000256" key="1">
    <source>
        <dbReference type="SAM" id="MobiDB-lite"/>
    </source>
</evidence>
<reference evidence="3" key="2">
    <citation type="submission" date="2020-09" db="EMBL/GenBank/DDBJ databases">
        <authorList>
            <person name="Sun Q."/>
            <person name="Zhou Y."/>
        </authorList>
    </citation>
    <scope>NUCLEOTIDE SEQUENCE</scope>
    <source>
        <strain evidence="3">CGMCC 1.15330</strain>
    </source>
</reference>
<sequence>MVGGLVTMFAVVALAPHTERALFENGALPLAFAAVAPAAPPPIGVLQRFGFMGPQRFKRAFRNSPRLDQPEPGAAQVPPDAEPFFATREDVQPPLLAANPAVLAPVGALPGGGFQFANFSPTGPGYGIGGAAVPGGGGVVPEPGVTPTPTPEPTVTPTPQPTGTPTPQPSATPTPEPTATPTPQPSATPTPEPSATPTPEPTPVITPTPEPTPEIPVTPVPEPASWMLLLTGLGVVAATLRRRRRATGTVKA</sequence>
<dbReference type="InterPro" id="IPR013424">
    <property type="entry name" value="Ice-binding_C"/>
</dbReference>
<organism evidence="3 4">
    <name type="scientific">Sphingomonas metalli</name>
    <dbReference type="NCBI Taxonomy" id="1779358"/>
    <lineage>
        <taxon>Bacteria</taxon>
        <taxon>Pseudomonadati</taxon>
        <taxon>Pseudomonadota</taxon>
        <taxon>Alphaproteobacteria</taxon>
        <taxon>Sphingomonadales</taxon>
        <taxon>Sphingomonadaceae</taxon>
        <taxon>Sphingomonas</taxon>
    </lineage>
</organism>
<dbReference type="NCBIfam" id="TIGR02595">
    <property type="entry name" value="PEP_CTERM"/>
    <property type="match status" value="1"/>
</dbReference>
<protein>
    <recommendedName>
        <fullName evidence="2">Ice-binding protein C-terminal domain-containing protein</fullName>
    </recommendedName>
</protein>
<dbReference type="Proteomes" id="UP000623067">
    <property type="component" value="Unassembled WGS sequence"/>
</dbReference>
<evidence type="ECO:0000259" key="2">
    <source>
        <dbReference type="Pfam" id="PF07589"/>
    </source>
</evidence>
<feature type="region of interest" description="Disordered" evidence="1">
    <location>
        <begin position="137"/>
        <end position="219"/>
    </location>
</feature>
<evidence type="ECO:0000313" key="3">
    <source>
        <dbReference type="EMBL" id="GGB25961.1"/>
    </source>
</evidence>
<keyword evidence="4" id="KW-1185">Reference proteome</keyword>
<dbReference type="NCBIfam" id="NF035944">
    <property type="entry name" value="PEPxxWA-CTERM"/>
    <property type="match status" value="1"/>
</dbReference>
<accession>A0A916T0C4</accession>
<feature type="compositionally biased region" description="Pro residues" evidence="1">
    <location>
        <begin position="144"/>
        <end position="219"/>
    </location>
</feature>
<evidence type="ECO:0000313" key="4">
    <source>
        <dbReference type="Proteomes" id="UP000623067"/>
    </source>
</evidence>
<gene>
    <name evidence="3" type="ORF">GCM10011380_14430</name>
</gene>